<sequence length="220" mass="25926">MLKKIMSFIPLRYKILLFMGILIFTPLFFQEWSGRSMNVPVVLQEGFETEWRVWRPFDVHKMVRLEMAFPRMPNTELENAILGEYQKSKGEPVHIALTLNGKTCVFEQNHGVFARSDERVSRELSPTPFNPNCAHFQEMAGQNHWHIKVIWVGDKLRGTQARLLSDSPYGSFKSIPYGIYGKIMQFNLFLGWFIAPIFVLWVFLQIFYDLFIRRLKKKQT</sequence>
<name>A0A286EGA1_9NEIS</name>
<keyword evidence="3" id="KW-1185">Reference proteome</keyword>
<evidence type="ECO:0000256" key="1">
    <source>
        <dbReference type="SAM" id="Phobius"/>
    </source>
</evidence>
<evidence type="ECO:0000313" key="3">
    <source>
        <dbReference type="Proteomes" id="UP000219669"/>
    </source>
</evidence>
<feature type="transmembrane region" description="Helical" evidence="1">
    <location>
        <begin position="189"/>
        <end position="211"/>
    </location>
</feature>
<keyword evidence="1" id="KW-1133">Transmembrane helix</keyword>
<accession>A0A286EGA1</accession>
<organism evidence="2 3">
    <name type="scientific">Alysiella filiformis DSM 16848</name>
    <dbReference type="NCBI Taxonomy" id="1120981"/>
    <lineage>
        <taxon>Bacteria</taxon>
        <taxon>Pseudomonadati</taxon>
        <taxon>Pseudomonadota</taxon>
        <taxon>Betaproteobacteria</taxon>
        <taxon>Neisseriales</taxon>
        <taxon>Neisseriaceae</taxon>
        <taxon>Alysiella</taxon>
    </lineage>
</organism>
<dbReference type="AlphaFoldDB" id="A0A286EGA1"/>
<reference evidence="2 3" key="1">
    <citation type="submission" date="2017-09" db="EMBL/GenBank/DDBJ databases">
        <authorList>
            <person name="Ehlers B."/>
            <person name="Leendertz F.H."/>
        </authorList>
    </citation>
    <scope>NUCLEOTIDE SEQUENCE [LARGE SCALE GENOMIC DNA]</scope>
    <source>
        <strain evidence="2 3">DSM 16848</strain>
    </source>
</reference>
<evidence type="ECO:0000313" key="2">
    <source>
        <dbReference type="EMBL" id="SOD69950.1"/>
    </source>
</evidence>
<protein>
    <submittedName>
        <fullName evidence="2">Uncharacterized protein</fullName>
    </submittedName>
</protein>
<gene>
    <name evidence="2" type="ORF">SAMN02746062_01904</name>
</gene>
<dbReference type="Proteomes" id="UP000219669">
    <property type="component" value="Unassembled WGS sequence"/>
</dbReference>
<keyword evidence="1" id="KW-0472">Membrane</keyword>
<proteinExistence type="predicted"/>
<dbReference type="EMBL" id="OCNF01000020">
    <property type="protein sequence ID" value="SOD69950.1"/>
    <property type="molecule type" value="Genomic_DNA"/>
</dbReference>
<keyword evidence="1" id="KW-0812">Transmembrane</keyword>